<dbReference type="EMBL" id="CP041165">
    <property type="protein sequence ID" value="QOP40534.1"/>
    <property type="molecule type" value="Genomic_DNA"/>
</dbReference>
<accession>A0A7M1ASZ5</accession>
<organism evidence="2 3">
    <name type="scientific">Sulfurimonas marina</name>
    <dbReference type="NCBI Taxonomy" id="2590551"/>
    <lineage>
        <taxon>Bacteria</taxon>
        <taxon>Pseudomonadati</taxon>
        <taxon>Campylobacterota</taxon>
        <taxon>Epsilonproteobacteria</taxon>
        <taxon>Campylobacterales</taxon>
        <taxon>Sulfurimonadaceae</taxon>
        <taxon>Sulfurimonas</taxon>
    </lineage>
</organism>
<gene>
    <name evidence="2" type="ORF">FJR03_01765</name>
</gene>
<feature type="transmembrane region" description="Helical" evidence="1">
    <location>
        <begin position="87"/>
        <end position="112"/>
    </location>
</feature>
<dbReference type="KEGG" id="smax:FJR03_01765"/>
<evidence type="ECO:0000313" key="3">
    <source>
        <dbReference type="Proteomes" id="UP000593910"/>
    </source>
</evidence>
<feature type="transmembrane region" description="Helical" evidence="1">
    <location>
        <begin position="46"/>
        <end position="67"/>
    </location>
</feature>
<dbReference type="Proteomes" id="UP000593910">
    <property type="component" value="Chromosome"/>
</dbReference>
<dbReference type="AlphaFoldDB" id="A0A7M1ASZ5"/>
<dbReference type="Pfam" id="PF04238">
    <property type="entry name" value="DUF420"/>
    <property type="match status" value="1"/>
</dbReference>
<feature type="transmembrane region" description="Helical" evidence="1">
    <location>
        <begin position="20"/>
        <end position="39"/>
    </location>
</feature>
<evidence type="ECO:0000256" key="1">
    <source>
        <dbReference type="SAM" id="Phobius"/>
    </source>
</evidence>
<sequence length="158" mass="17814">MEYMFSSGFFGTRAPLFMDVVTLIVAVLPLLIFGGIMFAKKGNYKMHAFAQNLIYVVSVIVVIYFEYGVRIGGGFATFASDTEVNYTYALFVLVFHIAIAVATFFYWTLTIIKANKWFKADVIPGEMSKTHKLMAIKSFVGIIFTSMTGIWVYISLFI</sequence>
<evidence type="ECO:0000313" key="2">
    <source>
        <dbReference type="EMBL" id="QOP40534.1"/>
    </source>
</evidence>
<name>A0A7M1ASZ5_9BACT</name>
<keyword evidence="1" id="KW-0472">Membrane</keyword>
<feature type="transmembrane region" description="Helical" evidence="1">
    <location>
        <begin position="133"/>
        <end position="154"/>
    </location>
</feature>
<reference evidence="2 3" key="1">
    <citation type="submission" date="2019-06" db="EMBL/GenBank/DDBJ databases">
        <title>Sulfurimonas gotlandica sp. nov., a chemoautotrophic and psychrotolerant epsilonproteobacterium isolated from a pelagic redoxcline, and an emended description of the genus Sulfurimonas.</title>
        <authorList>
            <person name="Wang S."/>
            <person name="Jiang L."/>
            <person name="Shao Z."/>
        </authorList>
    </citation>
    <scope>NUCLEOTIDE SEQUENCE [LARGE SCALE GENOMIC DNA]</scope>
    <source>
        <strain evidence="2 3">B2</strain>
    </source>
</reference>
<dbReference type="RefSeq" id="WP_193113956.1">
    <property type="nucleotide sequence ID" value="NZ_CP041165.1"/>
</dbReference>
<protein>
    <submittedName>
        <fullName evidence="2">DUF420 domain-containing protein</fullName>
    </submittedName>
</protein>
<keyword evidence="1" id="KW-0812">Transmembrane</keyword>
<proteinExistence type="predicted"/>
<dbReference type="InterPro" id="IPR007352">
    <property type="entry name" value="DUF420"/>
</dbReference>
<keyword evidence="3" id="KW-1185">Reference proteome</keyword>
<keyword evidence="1" id="KW-1133">Transmembrane helix</keyword>